<dbReference type="KEGG" id="erz:ER308_02150"/>
<dbReference type="SUPFAM" id="SSF55729">
    <property type="entry name" value="Acyl-CoA N-acyltransferases (Nat)"/>
    <property type="match status" value="1"/>
</dbReference>
<name>A0A411YBA3_9ACTN</name>
<keyword evidence="3" id="KW-1185">Reference proteome</keyword>
<sequence>MGLPGEEPSAARGLWRHLADSPQALKPATGQWSARRAGDGQLVGAAGHVDWPADIAHVGIIVAPTFRGRGHAGPLAAAATRRAIAAGRCPQWRSATANEASLATAARVGYQVFGRQLSFRLA</sequence>
<dbReference type="EMBL" id="CP036402">
    <property type="protein sequence ID" value="QBI18484.1"/>
    <property type="molecule type" value="Genomic_DNA"/>
</dbReference>
<accession>A0A411YBA3</accession>
<dbReference type="AlphaFoldDB" id="A0A411YBA3"/>
<evidence type="ECO:0000313" key="3">
    <source>
        <dbReference type="Proteomes" id="UP000291469"/>
    </source>
</evidence>
<dbReference type="InterPro" id="IPR000182">
    <property type="entry name" value="GNAT_dom"/>
</dbReference>
<organism evidence="2 3">
    <name type="scientific">Egibacter rhizosphaerae</name>
    <dbReference type="NCBI Taxonomy" id="1670831"/>
    <lineage>
        <taxon>Bacteria</taxon>
        <taxon>Bacillati</taxon>
        <taxon>Actinomycetota</taxon>
        <taxon>Nitriliruptoria</taxon>
        <taxon>Egibacterales</taxon>
        <taxon>Egibacteraceae</taxon>
        <taxon>Egibacter</taxon>
    </lineage>
</organism>
<gene>
    <name evidence="2" type="ORF">ER308_02150</name>
</gene>
<feature type="domain" description="N-acetyltransferase" evidence="1">
    <location>
        <begin position="1"/>
        <end position="122"/>
    </location>
</feature>
<keyword evidence="2" id="KW-0808">Transferase</keyword>
<evidence type="ECO:0000259" key="1">
    <source>
        <dbReference type="PROSITE" id="PS51186"/>
    </source>
</evidence>
<evidence type="ECO:0000313" key="2">
    <source>
        <dbReference type="EMBL" id="QBI18484.1"/>
    </source>
</evidence>
<reference evidence="2 3" key="1">
    <citation type="submission" date="2019-01" db="EMBL/GenBank/DDBJ databases">
        <title>Egibacter rhizosphaerae EGI 80759T.</title>
        <authorList>
            <person name="Chen D.-D."/>
            <person name="Tian Y."/>
            <person name="Jiao J.-Y."/>
            <person name="Zhang X.-T."/>
            <person name="Zhang Y.-G."/>
            <person name="Zhang Y."/>
            <person name="Xiao M."/>
            <person name="Shu W.-S."/>
            <person name="Li W.-J."/>
        </authorList>
    </citation>
    <scope>NUCLEOTIDE SEQUENCE [LARGE SCALE GENOMIC DNA]</scope>
    <source>
        <strain evidence="2 3">EGI 80759</strain>
    </source>
</reference>
<dbReference type="RefSeq" id="WP_131153482.1">
    <property type="nucleotide sequence ID" value="NZ_CP036402.1"/>
</dbReference>
<dbReference type="Gene3D" id="3.40.630.30">
    <property type="match status" value="1"/>
</dbReference>
<dbReference type="InterPro" id="IPR016181">
    <property type="entry name" value="Acyl_CoA_acyltransferase"/>
</dbReference>
<dbReference type="GO" id="GO:0016747">
    <property type="term" value="F:acyltransferase activity, transferring groups other than amino-acyl groups"/>
    <property type="evidence" value="ECO:0007669"/>
    <property type="project" value="InterPro"/>
</dbReference>
<dbReference type="PROSITE" id="PS51186">
    <property type="entry name" value="GNAT"/>
    <property type="match status" value="1"/>
</dbReference>
<dbReference type="Proteomes" id="UP000291469">
    <property type="component" value="Chromosome"/>
</dbReference>
<proteinExistence type="predicted"/>
<protein>
    <submittedName>
        <fullName evidence="2">N-acetyltransferase</fullName>
    </submittedName>
</protein>
<dbReference type="Pfam" id="PF00583">
    <property type="entry name" value="Acetyltransf_1"/>
    <property type="match status" value="1"/>
</dbReference>